<evidence type="ECO:0000256" key="2">
    <source>
        <dbReference type="ARBA" id="ARBA00006734"/>
    </source>
</evidence>
<keyword evidence="5" id="KW-0637">Prenyltransferase</keyword>
<dbReference type="WBParaSite" id="MCU_001297-RA">
    <property type="protein sequence ID" value="MCU_001297-RA"/>
    <property type="gene ID" value="MCU_001297"/>
</dbReference>
<evidence type="ECO:0000256" key="1">
    <source>
        <dbReference type="ARBA" id="ARBA00001946"/>
    </source>
</evidence>
<protein>
    <recommendedName>
        <fullName evidence="9">Protein farnesyltransferase/geranylgeranyltransferase type-1 subunit alpha</fullName>
        <ecNumber evidence="4">2.5.1.58</ecNumber>
        <ecNumber evidence="3">2.5.1.59</ecNumber>
    </recommendedName>
    <alternativeName>
        <fullName evidence="12">CAAX farnesyltransferase subunit alpha</fullName>
    </alternativeName>
    <alternativeName>
        <fullName evidence="11">FTase-alpha</fullName>
    </alternativeName>
    <alternativeName>
        <fullName evidence="10">Ras proteins prenyltransferase subunit alpha</fullName>
    </alternativeName>
    <alternativeName>
        <fullName evidence="13">Type I protein geranyl-geranyltransferase subunit alpha</fullName>
    </alternativeName>
</protein>
<comment type="similarity">
    <text evidence="2">Belongs to the protein prenyltransferase subunit alpha family.</text>
</comment>
<evidence type="ECO:0000256" key="6">
    <source>
        <dbReference type="ARBA" id="ARBA00022679"/>
    </source>
</evidence>
<reference evidence="14" key="1">
    <citation type="submission" date="2019-11" db="UniProtKB">
        <authorList>
            <consortium name="WormBaseParasite"/>
        </authorList>
    </citation>
    <scope>IDENTIFICATION</scope>
</reference>
<evidence type="ECO:0000256" key="5">
    <source>
        <dbReference type="ARBA" id="ARBA00022602"/>
    </source>
</evidence>
<evidence type="ECO:0000256" key="9">
    <source>
        <dbReference type="ARBA" id="ARBA00040965"/>
    </source>
</evidence>
<evidence type="ECO:0000256" key="7">
    <source>
        <dbReference type="ARBA" id="ARBA00022737"/>
    </source>
</evidence>
<keyword evidence="8" id="KW-0460">Magnesium</keyword>
<dbReference type="Pfam" id="PF01239">
    <property type="entry name" value="PPTA"/>
    <property type="match status" value="4"/>
</dbReference>
<sequence>MSAPYSDATPQGYWLRLTRPNLSAHSCTATHFLMSETAFSFTSAGYKFFRDRLEWADVTPIKQDESPRGVVRIAYSDAFVDAHDYVRAVMAADERSPRVLELTSEALQMNAANYSIWAYRRNVLTTLKASLSAEHHFTKTLLYDHPKNYQLWYHLQWLMEQAAKTDGENDPKTVFSRPDSYLFSILSAELDLVHELLVEDAKNYHAWQYRRWLVDFFGIPTDHEVNFCDLMLADDALNNSAWNHRFYTIVNKKFNDVVFDREVKFVVGHLSSMPHNESACNYLLGLLFPLPPGACQNAINGASEQSEKSTLDRLLKVRHLIEDLVAQDVAGAADTPAILSLLVELLCTTLQKRQQSVESVTVEDEETRTARRAMEICERLALELDRVRANYWQYRRSQIEQLLTQSPMVA</sequence>
<evidence type="ECO:0000313" key="14">
    <source>
        <dbReference type="WBParaSite" id="MCU_001297-RA"/>
    </source>
</evidence>
<dbReference type="AlphaFoldDB" id="A0A5K3EMH0"/>
<evidence type="ECO:0000256" key="12">
    <source>
        <dbReference type="ARBA" id="ARBA00043086"/>
    </source>
</evidence>
<accession>A0A5K3EMH0</accession>
<dbReference type="InterPro" id="IPR002088">
    <property type="entry name" value="Prenyl_trans_a"/>
</dbReference>
<keyword evidence="6" id="KW-0808">Transferase</keyword>
<evidence type="ECO:0000256" key="11">
    <source>
        <dbReference type="ARBA" id="ARBA00042436"/>
    </source>
</evidence>
<dbReference type="GO" id="GO:0005965">
    <property type="term" value="C:protein farnesyltransferase complex"/>
    <property type="evidence" value="ECO:0007669"/>
    <property type="project" value="TreeGrafter"/>
</dbReference>
<evidence type="ECO:0000256" key="13">
    <source>
        <dbReference type="ARBA" id="ARBA00043219"/>
    </source>
</evidence>
<dbReference type="GO" id="GO:0004660">
    <property type="term" value="F:protein farnesyltransferase activity"/>
    <property type="evidence" value="ECO:0007669"/>
    <property type="project" value="UniProtKB-EC"/>
</dbReference>
<dbReference type="GO" id="GO:0005953">
    <property type="term" value="C:CAAX-protein geranylgeranyltransferase complex"/>
    <property type="evidence" value="ECO:0007669"/>
    <property type="project" value="TreeGrafter"/>
</dbReference>
<proteinExistence type="inferred from homology"/>
<dbReference type="GO" id="GO:0004662">
    <property type="term" value="F:CAAX-protein geranylgeranyltransferase activity"/>
    <property type="evidence" value="ECO:0007669"/>
    <property type="project" value="UniProtKB-EC"/>
</dbReference>
<evidence type="ECO:0000256" key="8">
    <source>
        <dbReference type="ARBA" id="ARBA00022842"/>
    </source>
</evidence>
<dbReference type="EC" id="2.5.1.58" evidence="4"/>
<dbReference type="SUPFAM" id="SSF48439">
    <property type="entry name" value="Protein prenylyltransferase"/>
    <property type="match status" value="1"/>
</dbReference>
<dbReference type="PANTHER" id="PTHR11129:SF1">
    <property type="entry name" value="PROTEIN FARNESYLTRANSFERASE_GERANYLGERANYLTRANSFERASE TYPE-1 SUBUNIT ALPHA"/>
    <property type="match status" value="1"/>
</dbReference>
<dbReference type="Gene3D" id="1.25.40.120">
    <property type="entry name" value="Protein prenylyltransferase"/>
    <property type="match status" value="1"/>
</dbReference>
<organism evidence="14">
    <name type="scientific">Mesocestoides corti</name>
    <name type="common">Flatworm</name>
    <dbReference type="NCBI Taxonomy" id="53468"/>
    <lineage>
        <taxon>Eukaryota</taxon>
        <taxon>Metazoa</taxon>
        <taxon>Spiralia</taxon>
        <taxon>Lophotrochozoa</taxon>
        <taxon>Platyhelminthes</taxon>
        <taxon>Cestoda</taxon>
        <taxon>Eucestoda</taxon>
        <taxon>Cyclophyllidea</taxon>
        <taxon>Mesocestoididae</taxon>
        <taxon>Mesocestoides</taxon>
    </lineage>
</organism>
<dbReference type="PANTHER" id="PTHR11129">
    <property type="entry name" value="PROTEIN FARNESYLTRANSFERASE ALPHA SUBUNIT/RAB GERANYLGERANYL TRANSFERASE ALPHA SUBUNIT"/>
    <property type="match status" value="1"/>
</dbReference>
<dbReference type="EC" id="2.5.1.59" evidence="3"/>
<keyword evidence="7" id="KW-0677">Repeat</keyword>
<name>A0A5K3EMH0_MESCO</name>
<comment type="cofactor">
    <cofactor evidence="1">
        <name>Mg(2+)</name>
        <dbReference type="ChEBI" id="CHEBI:18420"/>
    </cofactor>
</comment>
<dbReference type="SMR" id="A0A5K3EMH0"/>
<evidence type="ECO:0000256" key="10">
    <source>
        <dbReference type="ARBA" id="ARBA00041392"/>
    </source>
</evidence>
<evidence type="ECO:0000256" key="4">
    <source>
        <dbReference type="ARBA" id="ARBA00012702"/>
    </source>
</evidence>
<dbReference type="PROSITE" id="PS51147">
    <property type="entry name" value="PFTA"/>
    <property type="match status" value="4"/>
</dbReference>
<evidence type="ECO:0000256" key="3">
    <source>
        <dbReference type="ARBA" id="ARBA00012700"/>
    </source>
</evidence>